<evidence type="ECO:0000313" key="4">
    <source>
        <dbReference type="Proteomes" id="UP001138757"/>
    </source>
</evidence>
<comment type="caution">
    <text evidence="3">The sequence shown here is derived from an EMBL/GenBank/DDBJ whole genome shotgun (WGS) entry which is preliminary data.</text>
</comment>
<dbReference type="Pfam" id="PF20434">
    <property type="entry name" value="BD-FAE"/>
    <property type="match status" value="1"/>
</dbReference>
<dbReference type="RefSeq" id="WP_214623413.1">
    <property type="nucleotide sequence ID" value="NZ_JAHGAW010000006.1"/>
</dbReference>
<dbReference type="AlphaFoldDB" id="A0A9X1IRL1"/>
<feature type="domain" description="BD-FAE-like" evidence="2">
    <location>
        <begin position="55"/>
        <end position="164"/>
    </location>
</feature>
<dbReference type="PANTHER" id="PTHR48081:SF33">
    <property type="entry name" value="KYNURENINE FORMAMIDASE"/>
    <property type="match status" value="1"/>
</dbReference>
<dbReference type="GO" id="GO:0016787">
    <property type="term" value="F:hydrolase activity"/>
    <property type="evidence" value="ECO:0007669"/>
    <property type="project" value="UniProtKB-KW"/>
</dbReference>
<organism evidence="3 4">
    <name type="scientific">Sphingobium nicotianae</name>
    <dbReference type="NCBI Taxonomy" id="2782607"/>
    <lineage>
        <taxon>Bacteria</taxon>
        <taxon>Pseudomonadati</taxon>
        <taxon>Pseudomonadota</taxon>
        <taxon>Alphaproteobacteria</taxon>
        <taxon>Sphingomonadales</taxon>
        <taxon>Sphingomonadaceae</taxon>
        <taxon>Sphingobium</taxon>
    </lineage>
</organism>
<evidence type="ECO:0000256" key="1">
    <source>
        <dbReference type="ARBA" id="ARBA00022801"/>
    </source>
</evidence>
<proteinExistence type="predicted"/>
<accession>A0A9X1IRL1</accession>
<dbReference type="InterPro" id="IPR029058">
    <property type="entry name" value="AB_hydrolase_fold"/>
</dbReference>
<reference evidence="3" key="1">
    <citation type="submission" date="2021-05" db="EMBL/GenBank/DDBJ databases">
        <title>Genome of Sphingobium sp. strain.</title>
        <authorList>
            <person name="Fan R."/>
        </authorList>
    </citation>
    <scope>NUCLEOTIDE SEQUENCE</scope>
    <source>
        <strain evidence="3">H33</strain>
    </source>
</reference>
<dbReference type="Proteomes" id="UP001138757">
    <property type="component" value="Unassembled WGS sequence"/>
</dbReference>
<dbReference type="SUPFAM" id="SSF53474">
    <property type="entry name" value="alpha/beta-Hydrolases"/>
    <property type="match status" value="1"/>
</dbReference>
<gene>
    <name evidence="3" type="ORF">KK488_10970</name>
</gene>
<keyword evidence="4" id="KW-1185">Reference proteome</keyword>
<protein>
    <submittedName>
        <fullName evidence="3">Alpha/beta hydrolase</fullName>
    </submittedName>
</protein>
<keyword evidence="1 3" id="KW-0378">Hydrolase</keyword>
<evidence type="ECO:0000259" key="2">
    <source>
        <dbReference type="Pfam" id="PF20434"/>
    </source>
</evidence>
<dbReference type="InterPro" id="IPR050300">
    <property type="entry name" value="GDXG_lipolytic_enzyme"/>
</dbReference>
<name>A0A9X1IRL1_9SPHN</name>
<sequence>MQTRTRELLKSLGCELSHGLIERTQKHLAANVTLPAEAPVVTRDLAYGPDARHCLDLFKPAGAENAPVLVFVHGGGFVRGDKRLPKMPFYDNIGCWAAEQGWIGVTINYRLAPDHMWPAGAQDVALAVAWLREHVADHGGNPRQIFLMGQAAGASHVATYLALPQVQPAGGVGVAGAVLLSGNYDPATASPNAYHLAYYGTDLDRYPSFSMVPGLVVTNVPLCFVVCEYDGIDYRRQAATLVGAYGKARGDIPRIHWLPGHNHLSPVMAVGTPYDALGPLVSDFVRGHVGG</sequence>
<evidence type="ECO:0000313" key="3">
    <source>
        <dbReference type="EMBL" id="MBT2187467.1"/>
    </source>
</evidence>
<dbReference type="Gene3D" id="3.40.50.1820">
    <property type="entry name" value="alpha/beta hydrolase"/>
    <property type="match status" value="1"/>
</dbReference>
<dbReference type="PANTHER" id="PTHR48081">
    <property type="entry name" value="AB HYDROLASE SUPERFAMILY PROTEIN C4A8.06C"/>
    <property type="match status" value="1"/>
</dbReference>
<dbReference type="InterPro" id="IPR049492">
    <property type="entry name" value="BD-FAE-like_dom"/>
</dbReference>
<dbReference type="EMBL" id="JAHGAW010000006">
    <property type="protein sequence ID" value="MBT2187467.1"/>
    <property type="molecule type" value="Genomic_DNA"/>
</dbReference>